<dbReference type="SFLD" id="SFLDF00285">
    <property type="entry name" value="anaerobic_Ser-type_sulfatase-m"/>
    <property type="match status" value="1"/>
</dbReference>
<organism evidence="9">
    <name type="scientific">Cupriavidus necator</name>
    <name type="common">Alcaligenes eutrophus</name>
    <name type="synonym">Ralstonia eutropha</name>
    <dbReference type="NCBI Taxonomy" id="106590"/>
    <lineage>
        <taxon>Bacteria</taxon>
        <taxon>Pseudomonadati</taxon>
        <taxon>Pseudomonadota</taxon>
        <taxon>Betaproteobacteria</taxon>
        <taxon>Burkholderiales</taxon>
        <taxon>Burkholderiaceae</taxon>
        <taxon>Cupriavidus</taxon>
    </lineage>
</organism>
<evidence type="ECO:0000256" key="5">
    <source>
        <dbReference type="ARBA" id="ARBA00023004"/>
    </source>
</evidence>
<keyword evidence="3" id="KW-0949">S-adenosyl-L-methionine</keyword>
<dbReference type="Gene3D" id="3.20.20.70">
    <property type="entry name" value="Aldolase class I"/>
    <property type="match status" value="1"/>
</dbReference>
<dbReference type="InterPro" id="IPR034491">
    <property type="entry name" value="Anaerob_Ser_sulfatase-maturase"/>
</dbReference>
<evidence type="ECO:0000313" key="9">
    <source>
        <dbReference type="EMBL" id="SCV01827.1"/>
    </source>
</evidence>
<dbReference type="AlphaFoldDB" id="A0A1K0JRL6"/>
<evidence type="ECO:0000256" key="6">
    <source>
        <dbReference type="ARBA" id="ARBA00023014"/>
    </source>
</evidence>
<dbReference type="CDD" id="cd21120">
    <property type="entry name" value="SPASM_anSME"/>
    <property type="match status" value="1"/>
</dbReference>
<evidence type="ECO:0000256" key="7">
    <source>
        <dbReference type="ARBA" id="ARBA00023601"/>
    </source>
</evidence>
<evidence type="ECO:0000256" key="4">
    <source>
        <dbReference type="ARBA" id="ARBA00022723"/>
    </source>
</evidence>
<dbReference type="InterPro" id="IPR013785">
    <property type="entry name" value="Aldolase_TIM"/>
</dbReference>
<dbReference type="SUPFAM" id="SSF102114">
    <property type="entry name" value="Radical SAM enzymes"/>
    <property type="match status" value="1"/>
</dbReference>
<dbReference type="Pfam" id="PF13186">
    <property type="entry name" value="SPASM"/>
    <property type="match status" value="1"/>
</dbReference>
<keyword evidence="2" id="KW-0004">4Fe-4S</keyword>
<dbReference type="RefSeq" id="WP_340530943.1">
    <property type="nucleotide sequence ID" value="NZ_FMSH01000537.1"/>
</dbReference>
<evidence type="ECO:0000256" key="2">
    <source>
        <dbReference type="ARBA" id="ARBA00022485"/>
    </source>
</evidence>
<dbReference type="InterPro" id="IPR047207">
    <property type="entry name" value="SPASM_anSME"/>
</dbReference>
<proteinExistence type="inferred from homology"/>
<dbReference type="CDD" id="cd01335">
    <property type="entry name" value="Radical_SAM"/>
    <property type="match status" value="1"/>
</dbReference>
<comment type="cofactor">
    <cofactor evidence="1">
        <name>[4Fe-4S] cluster</name>
        <dbReference type="ChEBI" id="CHEBI:49883"/>
    </cofactor>
</comment>
<dbReference type="GO" id="GO:0016491">
    <property type="term" value="F:oxidoreductase activity"/>
    <property type="evidence" value="ECO:0007669"/>
    <property type="project" value="InterPro"/>
</dbReference>
<evidence type="ECO:0000256" key="3">
    <source>
        <dbReference type="ARBA" id="ARBA00022691"/>
    </source>
</evidence>
<dbReference type="NCBIfam" id="TIGR04085">
    <property type="entry name" value="rSAM_more_4Fe4S"/>
    <property type="match status" value="1"/>
</dbReference>
<reference evidence="9" key="1">
    <citation type="submission" date="2016-09" db="EMBL/GenBank/DDBJ databases">
        <authorList>
            <person name="Capua I."/>
            <person name="De Benedictis P."/>
            <person name="Joannis T."/>
            <person name="Lombin L.H."/>
            <person name="Cattoli G."/>
        </authorList>
    </citation>
    <scope>NUCLEOTIDE SEQUENCE</scope>
    <source>
        <strain evidence="9">B9</strain>
    </source>
</reference>
<dbReference type="EMBL" id="FMSH01000537">
    <property type="protein sequence ID" value="SCV01827.1"/>
    <property type="molecule type" value="Genomic_DNA"/>
</dbReference>
<dbReference type="NCBIfam" id="TIGR03942">
    <property type="entry name" value="sulfatase_rSAM"/>
    <property type="match status" value="1"/>
</dbReference>
<feature type="domain" description="Radical SAM core" evidence="8">
    <location>
        <begin position="10"/>
        <end position="263"/>
    </location>
</feature>
<evidence type="ECO:0000259" key="8">
    <source>
        <dbReference type="PROSITE" id="PS51918"/>
    </source>
</evidence>
<dbReference type="InterPro" id="IPR023867">
    <property type="entry name" value="Sulphatase_maturase_rSAM"/>
</dbReference>
<dbReference type="PANTHER" id="PTHR43273">
    <property type="entry name" value="ANAEROBIC SULFATASE-MATURATING ENZYME HOMOLOG ASLB-RELATED"/>
    <property type="match status" value="1"/>
</dbReference>
<dbReference type="Pfam" id="PF04055">
    <property type="entry name" value="Radical_SAM"/>
    <property type="match status" value="1"/>
</dbReference>
<dbReference type="GO" id="GO:0051539">
    <property type="term" value="F:4 iron, 4 sulfur cluster binding"/>
    <property type="evidence" value="ECO:0007669"/>
    <property type="project" value="UniProtKB-KW"/>
</dbReference>
<dbReference type="SFLD" id="SFLDG01072">
    <property type="entry name" value="dehydrogenase_like"/>
    <property type="match status" value="1"/>
</dbReference>
<gene>
    <name evidence="9" type="primary">aslB</name>
    <name evidence="9" type="ORF">CNECB9_870009</name>
</gene>
<dbReference type="SFLD" id="SFLDG01067">
    <property type="entry name" value="SPASM/twitch_domain_containing"/>
    <property type="match status" value="1"/>
</dbReference>
<dbReference type="PROSITE" id="PS51918">
    <property type="entry name" value="RADICAL_SAM"/>
    <property type="match status" value="1"/>
</dbReference>
<dbReference type="SFLD" id="SFLDG01384">
    <property type="entry name" value="thioether_bond_formation_requi"/>
    <property type="match status" value="1"/>
</dbReference>
<dbReference type="InterPro" id="IPR007197">
    <property type="entry name" value="rSAM"/>
</dbReference>
<sequence length="426" mass="46611">MTPITSSTPLPKPFHAMAKPSGSDCNLDCAYCFYLEKEALYPAERKRRMQDDVLAAYVRNTIASHPAGSEVAFTWQGGEPTLLGLDFYRRAVALQQRFRAGRSVSNSFQTNGLLLDDAWCAFFAENDFLLGLSLDGPADIHDAYRVTTGGQPTHALVMRALEKLQAHGVRHNVLACVNRRSSAEPLRVYEFLRARGVRHIQFIPVVERLPGAADSAIGLTLHGPGGKVLAQALPVSSGGLTEWSVLPAAYGNFLNAIFDAWVRRDVGDIHVMNFEWALANFMDEPGAACHHQPTCGRAVAVEHNGDVYACDHYVYPAYRLGNISTTSLAQMIESPAQHAFGQDKLSSLPGQCRKCKMLKGCWGGCPKHRFTTTQDGEPGLNYLCEGYYGFFGHVAPYLRTMADLLRAGRSASDITSAVVLRAGTAR</sequence>
<dbReference type="PANTHER" id="PTHR43273:SF3">
    <property type="entry name" value="ANAEROBIC SULFATASE-MATURATING ENZYME HOMOLOG ASLB-RELATED"/>
    <property type="match status" value="1"/>
</dbReference>
<dbReference type="SFLD" id="SFLDG01386">
    <property type="entry name" value="main_SPASM_domain-containing"/>
    <property type="match status" value="1"/>
</dbReference>
<dbReference type="GO" id="GO:0046872">
    <property type="term" value="F:metal ion binding"/>
    <property type="evidence" value="ECO:0007669"/>
    <property type="project" value="UniProtKB-KW"/>
</dbReference>
<evidence type="ECO:0000256" key="1">
    <source>
        <dbReference type="ARBA" id="ARBA00001966"/>
    </source>
</evidence>
<keyword evidence="6" id="KW-0411">Iron-sulfur</keyword>
<keyword evidence="5" id="KW-0408">Iron</keyword>
<dbReference type="InterPro" id="IPR023885">
    <property type="entry name" value="4Fe4S-binding_SPASM_dom"/>
</dbReference>
<comment type="similarity">
    <text evidence="7">Belongs to the radical SAM superfamily. Anaerobic sulfatase-maturating enzyme family.</text>
</comment>
<dbReference type="InterPro" id="IPR058240">
    <property type="entry name" value="rSAM_sf"/>
</dbReference>
<name>A0A1K0JRL6_CUPNE</name>
<protein>
    <submittedName>
        <fullName evidence="9">Regulator of arylsulfatase activity</fullName>
    </submittedName>
</protein>
<keyword evidence="4" id="KW-0479">Metal-binding</keyword>
<accession>A0A1K0JRL6</accession>
<dbReference type="SFLD" id="SFLDS00029">
    <property type="entry name" value="Radical_SAM"/>
    <property type="match status" value="1"/>
</dbReference>